<accession>A0ABV0ZT57</accession>
<evidence type="ECO:0000256" key="1">
    <source>
        <dbReference type="SAM" id="MobiDB-lite"/>
    </source>
</evidence>
<proteinExistence type="predicted"/>
<comment type="caution">
    <text evidence="2">The sequence shown here is derived from an EMBL/GenBank/DDBJ whole genome shotgun (WGS) entry which is preliminary data.</text>
</comment>
<name>A0ABV0ZT57_9TELE</name>
<gene>
    <name evidence="2" type="ORF">AMECASPLE_035096</name>
</gene>
<organism evidence="2 3">
    <name type="scientific">Ameca splendens</name>
    <dbReference type="NCBI Taxonomy" id="208324"/>
    <lineage>
        <taxon>Eukaryota</taxon>
        <taxon>Metazoa</taxon>
        <taxon>Chordata</taxon>
        <taxon>Craniata</taxon>
        <taxon>Vertebrata</taxon>
        <taxon>Euteleostomi</taxon>
        <taxon>Actinopterygii</taxon>
        <taxon>Neopterygii</taxon>
        <taxon>Teleostei</taxon>
        <taxon>Neoteleostei</taxon>
        <taxon>Acanthomorphata</taxon>
        <taxon>Ovalentaria</taxon>
        <taxon>Atherinomorphae</taxon>
        <taxon>Cyprinodontiformes</taxon>
        <taxon>Goodeidae</taxon>
        <taxon>Ameca</taxon>
    </lineage>
</organism>
<dbReference type="EMBL" id="JAHRIP010070961">
    <property type="protein sequence ID" value="MEQ2309094.1"/>
    <property type="molecule type" value="Genomic_DNA"/>
</dbReference>
<feature type="compositionally biased region" description="Basic and acidic residues" evidence="1">
    <location>
        <begin position="1"/>
        <end position="10"/>
    </location>
</feature>
<feature type="region of interest" description="Disordered" evidence="1">
    <location>
        <begin position="1"/>
        <end position="25"/>
    </location>
</feature>
<sequence>MYAKTSDHTAHHTLKQVGHSSRRPLRVPLLSSKTRNSGQHSHMFSKPEQQQFEKLLLCPISLFSCDIQVVGSELGANGMKAWIHQSCISRSGWWWVVGDIFLAYFTIL</sequence>
<evidence type="ECO:0000313" key="3">
    <source>
        <dbReference type="Proteomes" id="UP001469553"/>
    </source>
</evidence>
<protein>
    <submittedName>
        <fullName evidence="2">Uncharacterized protein</fullName>
    </submittedName>
</protein>
<keyword evidence="3" id="KW-1185">Reference proteome</keyword>
<evidence type="ECO:0000313" key="2">
    <source>
        <dbReference type="EMBL" id="MEQ2309094.1"/>
    </source>
</evidence>
<reference evidence="2 3" key="1">
    <citation type="submission" date="2021-06" db="EMBL/GenBank/DDBJ databases">
        <authorList>
            <person name="Palmer J.M."/>
        </authorList>
    </citation>
    <scope>NUCLEOTIDE SEQUENCE [LARGE SCALE GENOMIC DNA]</scope>
    <source>
        <strain evidence="2 3">AS_MEX2019</strain>
        <tissue evidence="2">Muscle</tissue>
    </source>
</reference>
<dbReference type="Proteomes" id="UP001469553">
    <property type="component" value="Unassembled WGS sequence"/>
</dbReference>